<accession>G9I068</accession>
<feature type="compositionally biased region" description="Low complexity" evidence="1">
    <location>
        <begin position="100"/>
        <end position="111"/>
    </location>
</feature>
<keyword evidence="3" id="KW-1185">Reference proteome</keyword>
<gene>
    <name evidence="2" type="primary">orf42</name>
    <name evidence="2" type="ORF">Hz2V042</name>
</gene>
<evidence type="ECO:0000313" key="2">
    <source>
        <dbReference type="EMBL" id="AEW69591.1"/>
    </source>
</evidence>
<name>G9I068_HZNV2</name>
<reference evidence="2 3" key="1">
    <citation type="journal article" date="2012" name="Viruses">
        <title>Analysis of the Genome of the Sexually Transmitted Insect Virus Helicoverpa zea Nudivirus 2.</title>
        <authorList>
            <person name="Burand J.P."/>
            <person name="Kim W."/>
            <person name="Afonso C.L."/>
            <person name="Tulman E.R."/>
            <person name="Kutish G.F."/>
            <person name="Lu Z."/>
            <person name="Rock D.L."/>
        </authorList>
    </citation>
    <scope>NUCLEOTIDE SEQUENCE [LARGE SCALE GENOMIC DNA]</scope>
    <source>
        <strain evidence="2">MS1</strain>
    </source>
</reference>
<proteinExistence type="predicted"/>
<dbReference type="GeneID" id="11536513"/>
<feature type="region of interest" description="Disordered" evidence="1">
    <location>
        <begin position="90"/>
        <end position="111"/>
    </location>
</feature>
<dbReference type="Proteomes" id="UP000029779">
    <property type="component" value="Segment"/>
</dbReference>
<dbReference type="RefSeq" id="YP_004956790.1">
    <property type="nucleotide sequence ID" value="NC_004156.2"/>
</dbReference>
<protein>
    <submittedName>
        <fullName evidence="2">28k virion structural protein</fullName>
    </submittedName>
</protein>
<organismHost>
    <name type="scientific">Helicoverpa zea</name>
    <name type="common">Corn earworm moth</name>
    <name type="synonym">Heliothis zea</name>
    <dbReference type="NCBI Taxonomy" id="7113"/>
</organismHost>
<evidence type="ECO:0000256" key="1">
    <source>
        <dbReference type="SAM" id="MobiDB-lite"/>
    </source>
</evidence>
<dbReference type="KEGG" id="vg:11536513"/>
<organism evidence="2 3">
    <name type="scientific">Helicoverpa zea nudivirus 2</name>
    <name type="common">HzNV-2</name>
    <dbReference type="NCBI Taxonomy" id="1128424"/>
    <lineage>
        <taxon>Viruses</taxon>
        <taxon>Viruses incertae sedis</taxon>
        <taxon>Naldaviricetes</taxon>
        <taxon>Lefavirales</taxon>
        <taxon>Nudiviridae</taxon>
        <taxon>Betanudivirus</taxon>
        <taxon>Betanudivirus hezeae</taxon>
    </lineage>
</organism>
<sequence>MFLNPITFGYRTGAQHDPLQDRYSFNVYRERTKGQVSVDADNYLFKSTYFWIAPYMINKHATPVNFTFTDRRPETTNALGSVKSSQIGPVLQPQQHHHQQQQPTQGQGPAQALFDGIGTSDNAMGSIRIVGRKAPVVVFRDVIDFRVDDPGTMSMADYMQLKQSLERLNSLIRDTDNVVDTAAEEERMRATLYRFARESSVARNEREWIRVLNANYPEAMARLNMYGTGGMLNSDDMQVEVDNAIDEYDA</sequence>
<dbReference type="EMBL" id="JN418988">
    <property type="protein sequence ID" value="AEW69591.1"/>
    <property type="molecule type" value="Genomic_DNA"/>
</dbReference>
<evidence type="ECO:0000313" key="3">
    <source>
        <dbReference type="Proteomes" id="UP000029779"/>
    </source>
</evidence>